<proteinExistence type="predicted"/>
<dbReference type="WBParaSite" id="PS1159_v2.g24389.t1">
    <property type="protein sequence ID" value="PS1159_v2.g24389.t1"/>
    <property type="gene ID" value="PS1159_v2.g24389"/>
</dbReference>
<dbReference type="Proteomes" id="UP000887580">
    <property type="component" value="Unplaced"/>
</dbReference>
<sequence>MPKTCDLDFVDRLLKAIDFFVLENEFDIKESIHKSLCQKFAEDDRIRDIFGSEGRLARRTIYSIAYTFMTSFFIKAILN</sequence>
<organism evidence="1 2">
    <name type="scientific">Panagrolaimus sp. PS1159</name>
    <dbReference type="NCBI Taxonomy" id="55785"/>
    <lineage>
        <taxon>Eukaryota</taxon>
        <taxon>Metazoa</taxon>
        <taxon>Ecdysozoa</taxon>
        <taxon>Nematoda</taxon>
        <taxon>Chromadorea</taxon>
        <taxon>Rhabditida</taxon>
        <taxon>Tylenchina</taxon>
        <taxon>Panagrolaimomorpha</taxon>
        <taxon>Panagrolaimoidea</taxon>
        <taxon>Panagrolaimidae</taxon>
        <taxon>Panagrolaimus</taxon>
    </lineage>
</organism>
<evidence type="ECO:0000313" key="2">
    <source>
        <dbReference type="WBParaSite" id="PS1159_v2.g24389.t1"/>
    </source>
</evidence>
<evidence type="ECO:0000313" key="1">
    <source>
        <dbReference type="Proteomes" id="UP000887580"/>
    </source>
</evidence>
<reference evidence="2" key="1">
    <citation type="submission" date="2022-11" db="UniProtKB">
        <authorList>
            <consortium name="WormBaseParasite"/>
        </authorList>
    </citation>
    <scope>IDENTIFICATION</scope>
</reference>
<name>A0AC35G6I7_9BILA</name>
<protein>
    <submittedName>
        <fullName evidence="2">Uncharacterized protein</fullName>
    </submittedName>
</protein>
<accession>A0AC35G6I7</accession>